<dbReference type="InterPro" id="IPR046737">
    <property type="entry name" value="DUF6629"/>
</dbReference>
<sequence>MCFSAGASFGASILLGTIGIASIQKTKNLQSLPFASIPMFFALQQIMEGMLWIGLGEHVDSNWRFFPTLIFLGFSQVLWPIWVPLSILFLENNQTRRKVLSVLLLIGISVSCYFLYCMIAFDFSAEIRSGHIKYTLDFPVFLEKWSGAFYFLPIVLSPFLAGRKEIRFLGIAVLISFLITMIFFSDYLISIWCFFAALLSILVFGIVLKINKE</sequence>
<dbReference type="Pfam" id="PF20334">
    <property type="entry name" value="DUF6629"/>
    <property type="match status" value="1"/>
</dbReference>
<feature type="transmembrane region" description="Helical" evidence="1">
    <location>
        <begin position="6"/>
        <end position="23"/>
    </location>
</feature>
<evidence type="ECO:0000313" key="3">
    <source>
        <dbReference type="Proteomes" id="UP000649799"/>
    </source>
</evidence>
<feature type="transmembrane region" description="Helical" evidence="1">
    <location>
        <begin position="166"/>
        <end position="183"/>
    </location>
</feature>
<dbReference type="RefSeq" id="WP_166149607.1">
    <property type="nucleotide sequence ID" value="NZ_JAANYN010000008.1"/>
</dbReference>
<feature type="transmembrane region" description="Helical" evidence="1">
    <location>
        <begin position="189"/>
        <end position="208"/>
    </location>
</feature>
<keyword evidence="1" id="KW-0812">Transmembrane</keyword>
<evidence type="ECO:0000256" key="1">
    <source>
        <dbReference type="SAM" id="Phobius"/>
    </source>
</evidence>
<proteinExistence type="predicted"/>
<keyword evidence="3" id="KW-1185">Reference proteome</keyword>
<dbReference type="Proteomes" id="UP000649799">
    <property type="component" value="Unassembled WGS sequence"/>
</dbReference>
<name>A0ABX0HAB5_9BACT</name>
<comment type="caution">
    <text evidence="2">The sequence shown here is derived from an EMBL/GenBank/DDBJ whole genome shotgun (WGS) entry which is preliminary data.</text>
</comment>
<dbReference type="EMBL" id="JAANYN010000008">
    <property type="protein sequence ID" value="NHE58845.1"/>
    <property type="molecule type" value="Genomic_DNA"/>
</dbReference>
<gene>
    <name evidence="2" type="ORF">G9Q97_18700</name>
</gene>
<keyword evidence="1" id="KW-0472">Membrane</keyword>
<reference evidence="2 3" key="1">
    <citation type="submission" date="2020-03" db="EMBL/GenBank/DDBJ databases">
        <title>Cyclobacterium plantarum sp. nov., a marine bacterium isolated from a coastal-marine wetland.</title>
        <authorList>
            <person name="Sanchez-Porro C."/>
            <person name="Ventosa A."/>
            <person name="Amoozegar M."/>
        </authorList>
    </citation>
    <scope>NUCLEOTIDE SEQUENCE [LARGE SCALE GENOMIC DNA]</scope>
    <source>
        <strain evidence="2 3">GBPx2</strain>
    </source>
</reference>
<accession>A0ABX0HAB5</accession>
<evidence type="ECO:0000313" key="2">
    <source>
        <dbReference type="EMBL" id="NHE58845.1"/>
    </source>
</evidence>
<protein>
    <submittedName>
        <fullName evidence="2">Uncharacterized protein</fullName>
    </submittedName>
</protein>
<feature type="transmembrane region" description="Helical" evidence="1">
    <location>
        <begin position="65"/>
        <end position="90"/>
    </location>
</feature>
<feature type="transmembrane region" description="Helical" evidence="1">
    <location>
        <begin position="145"/>
        <end position="161"/>
    </location>
</feature>
<organism evidence="2 3">
    <name type="scientific">Cyclobacterium plantarum</name>
    <dbReference type="NCBI Taxonomy" id="2716263"/>
    <lineage>
        <taxon>Bacteria</taxon>
        <taxon>Pseudomonadati</taxon>
        <taxon>Bacteroidota</taxon>
        <taxon>Cytophagia</taxon>
        <taxon>Cytophagales</taxon>
        <taxon>Cyclobacteriaceae</taxon>
        <taxon>Cyclobacterium</taxon>
    </lineage>
</organism>
<feature type="transmembrane region" description="Helical" evidence="1">
    <location>
        <begin position="35"/>
        <end position="53"/>
    </location>
</feature>
<feature type="transmembrane region" description="Helical" evidence="1">
    <location>
        <begin position="102"/>
        <end position="125"/>
    </location>
</feature>
<keyword evidence="1" id="KW-1133">Transmembrane helix</keyword>